<evidence type="ECO:0000313" key="2">
    <source>
        <dbReference type="EMBL" id="KAG0252750.1"/>
    </source>
</evidence>
<dbReference type="AlphaFoldDB" id="A0AAD4D180"/>
<proteinExistence type="predicted"/>
<dbReference type="EMBL" id="JAAAIL010003047">
    <property type="protein sequence ID" value="KAG0252750.1"/>
    <property type="molecule type" value="Genomic_DNA"/>
</dbReference>
<dbReference type="Proteomes" id="UP001194580">
    <property type="component" value="Unassembled WGS sequence"/>
</dbReference>
<organism evidence="2 3">
    <name type="scientific">Linnemannia exigua</name>
    <dbReference type="NCBI Taxonomy" id="604196"/>
    <lineage>
        <taxon>Eukaryota</taxon>
        <taxon>Fungi</taxon>
        <taxon>Fungi incertae sedis</taxon>
        <taxon>Mucoromycota</taxon>
        <taxon>Mortierellomycotina</taxon>
        <taxon>Mortierellomycetes</taxon>
        <taxon>Mortierellales</taxon>
        <taxon>Mortierellaceae</taxon>
        <taxon>Linnemannia</taxon>
    </lineage>
</organism>
<feature type="compositionally biased region" description="Polar residues" evidence="1">
    <location>
        <begin position="230"/>
        <end position="239"/>
    </location>
</feature>
<feature type="compositionally biased region" description="Acidic residues" evidence="1">
    <location>
        <begin position="254"/>
        <end position="265"/>
    </location>
</feature>
<feature type="compositionally biased region" description="Basic and acidic residues" evidence="1">
    <location>
        <begin position="272"/>
        <end position="286"/>
    </location>
</feature>
<feature type="compositionally biased region" description="Low complexity" evidence="1">
    <location>
        <begin position="50"/>
        <end position="62"/>
    </location>
</feature>
<feature type="region of interest" description="Disordered" evidence="1">
    <location>
        <begin position="1"/>
        <end position="25"/>
    </location>
</feature>
<feature type="non-terminal residue" evidence="2">
    <location>
        <position position="435"/>
    </location>
</feature>
<feature type="compositionally biased region" description="Basic and acidic residues" evidence="1">
    <location>
        <begin position="310"/>
        <end position="329"/>
    </location>
</feature>
<protein>
    <submittedName>
        <fullName evidence="2">Uncharacterized protein</fullName>
    </submittedName>
</protein>
<sequence length="435" mass="48429">KPKAKRQHSANADWNRSQEQDHGMTPTIDLASVSNQDTIATAFKSIAASPASGARAPSIPSSTTPIEAVPGAPTSKPITSAATADSGNIVSSGTGVQFYTLQDGNFYNTGGFNPPAYPDKTGNTILACRHHWPAKGHKLCHGSDAIRFKCRLCLGLPLDNGVQSWNGRCLSWLLEAPDPLPETDCCPMIRNVRRTRLIYNLFPDGEIPADFVEAWRHWAAAYQPEPPSPHRSSIDNGESSLRAPVRARQASTEDIFDMEDCDDMVDNGGEQSHVDSLYRSRSDSKGKGKGKKKYVESDIEEESNEEDEESKGSCREKDSDSSENETEKKKNMKRKKVDDTDEEEEVLLRKKNYKIKEEKVSDNHQLKDNVSSVRHAMEQIIPEEHHIFAREFNDFDYAHEESDEYDDTDLIDNENDGLHANSHTDALPEAACHKS</sequence>
<reference evidence="2" key="1">
    <citation type="journal article" date="2020" name="Fungal Divers.">
        <title>Resolving the Mortierellaceae phylogeny through synthesis of multi-gene phylogenetics and phylogenomics.</title>
        <authorList>
            <person name="Vandepol N."/>
            <person name="Liber J."/>
            <person name="Desiro A."/>
            <person name="Na H."/>
            <person name="Kennedy M."/>
            <person name="Barry K."/>
            <person name="Grigoriev I.V."/>
            <person name="Miller A.N."/>
            <person name="O'Donnell K."/>
            <person name="Stajich J.E."/>
            <person name="Bonito G."/>
        </authorList>
    </citation>
    <scope>NUCLEOTIDE SEQUENCE</scope>
    <source>
        <strain evidence="2">NRRL 28262</strain>
    </source>
</reference>
<feature type="region of interest" description="Disordered" evidence="1">
    <location>
        <begin position="224"/>
        <end position="347"/>
    </location>
</feature>
<feature type="non-terminal residue" evidence="2">
    <location>
        <position position="1"/>
    </location>
</feature>
<feature type="compositionally biased region" description="Polar residues" evidence="1">
    <location>
        <begin position="76"/>
        <end position="86"/>
    </location>
</feature>
<feature type="compositionally biased region" description="Acidic residues" evidence="1">
    <location>
        <begin position="297"/>
        <end position="309"/>
    </location>
</feature>
<gene>
    <name evidence="2" type="ORF">BGZ95_006535</name>
</gene>
<comment type="caution">
    <text evidence="2">The sequence shown here is derived from an EMBL/GenBank/DDBJ whole genome shotgun (WGS) entry which is preliminary data.</text>
</comment>
<evidence type="ECO:0000256" key="1">
    <source>
        <dbReference type="SAM" id="MobiDB-lite"/>
    </source>
</evidence>
<feature type="region of interest" description="Disordered" evidence="1">
    <location>
        <begin position="400"/>
        <end position="435"/>
    </location>
</feature>
<keyword evidence="3" id="KW-1185">Reference proteome</keyword>
<evidence type="ECO:0000313" key="3">
    <source>
        <dbReference type="Proteomes" id="UP001194580"/>
    </source>
</evidence>
<feature type="compositionally biased region" description="Acidic residues" evidence="1">
    <location>
        <begin position="401"/>
        <end position="415"/>
    </location>
</feature>
<accession>A0AAD4D180</accession>
<name>A0AAD4D180_9FUNG</name>
<feature type="region of interest" description="Disordered" evidence="1">
    <location>
        <begin position="50"/>
        <end position="86"/>
    </location>
</feature>